<dbReference type="RefSeq" id="WP_104514601.1">
    <property type="nucleotide sequence ID" value="NZ_MQVW01000027.1"/>
</dbReference>
<dbReference type="AlphaFoldDB" id="A0A2S6IS64"/>
<evidence type="ECO:0000313" key="4">
    <source>
        <dbReference type="Proteomes" id="UP000239002"/>
    </source>
</evidence>
<dbReference type="SUPFAM" id="SSF55166">
    <property type="entry name" value="Hedgehog/DD-peptidase"/>
    <property type="match status" value="1"/>
</dbReference>
<feature type="chain" id="PRO_5015560817" evidence="1">
    <location>
        <begin position="20"/>
        <end position="229"/>
    </location>
</feature>
<dbReference type="InterPro" id="IPR009045">
    <property type="entry name" value="Zn_M74/Hedgehog-like"/>
</dbReference>
<dbReference type="Pfam" id="PF02557">
    <property type="entry name" value="VanY"/>
    <property type="match status" value="1"/>
</dbReference>
<comment type="caution">
    <text evidence="3">The sequence shown here is derived from an EMBL/GenBank/DDBJ whole genome shotgun (WGS) entry which is preliminary data.</text>
</comment>
<gene>
    <name evidence="3" type="ORF">LY01_00914</name>
</gene>
<name>A0A2S6IS64_9FLAO</name>
<dbReference type="InterPro" id="IPR003709">
    <property type="entry name" value="VanY-like_core_dom"/>
</dbReference>
<feature type="signal peptide" evidence="1">
    <location>
        <begin position="1"/>
        <end position="19"/>
    </location>
</feature>
<dbReference type="GO" id="GO:0004180">
    <property type="term" value="F:carboxypeptidase activity"/>
    <property type="evidence" value="ECO:0007669"/>
    <property type="project" value="UniProtKB-KW"/>
</dbReference>
<keyword evidence="4" id="KW-1185">Reference proteome</keyword>
<reference evidence="3 4" key="1">
    <citation type="submission" date="2018-02" db="EMBL/GenBank/DDBJ databases">
        <title>Genomic Encyclopedia of Archaeal and Bacterial Type Strains, Phase II (KMG-II): from individual species to whole genera.</title>
        <authorList>
            <person name="Goeker M."/>
        </authorList>
    </citation>
    <scope>NUCLEOTIDE SEQUENCE [LARGE SCALE GENOMIC DNA]</scope>
    <source>
        <strain evidence="3 4">DSM 16809</strain>
    </source>
</reference>
<evidence type="ECO:0000313" key="3">
    <source>
        <dbReference type="EMBL" id="PPK97087.1"/>
    </source>
</evidence>
<keyword evidence="3" id="KW-0378">Hydrolase</keyword>
<dbReference type="OrthoDB" id="9792074at2"/>
<keyword evidence="1" id="KW-0732">Signal</keyword>
<dbReference type="CDD" id="cd14847">
    <property type="entry name" value="DD-carboxypeptidase_like"/>
    <property type="match status" value="1"/>
</dbReference>
<feature type="domain" description="D-alanyl-D-alanine carboxypeptidase-like core" evidence="2">
    <location>
        <begin position="33"/>
        <end position="177"/>
    </location>
</feature>
<evidence type="ECO:0000259" key="2">
    <source>
        <dbReference type="Pfam" id="PF02557"/>
    </source>
</evidence>
<organism evidence="3 4">
    <name type="scientific">Nonlabens xylanidelens</name>
    <dbReference type="NCBI Taxonomy" id="191564"/>
    <lineage>
        <taxon>Bacteria</taxon>
        <taxon>Pseudomonadati</taxon>
        <taxon>Bacteroidota</taxon>
        <taxon>Flavobacteriia</taxon>
        <taxon>Flavobacteriales</taxon>
        <taxon>Flavobacteriaceae</taxon>
        <taxon>Nonlabens</taxon>
    </lineage>
</organism>
<proteinExistence type="predicted"/>
<dbReference type="Gene3D" id="3.30.1380.10">
    <property type="match status" value="1"/>
</dbReference>
<evidence type="ECO:0000256" key="1">
    <source>
        <dbReference type="SAM" id="SignalP"/>
    </source>
</evidence>
<dbReference type="InterPro" id="IPR052179">
    <property type="entry name" value="DD-CPase-like"/>
</dbReference>
<accession>A0A2S6IS64</accession>
<dbReference type="GO" id="GO:0006508">
    <property type="term" value="P:proteolysis"/>
    <property type="evidence" value="ECO:0007669"/>
    <property type="project" value="InterPro"/>
</dbReference>
<dbReference type="PANTHER" id="PTHR34385:SF1">
    <property type="entry name" value="PEPTIDOGLYCAN L-ALANYL-D-GLUTAMATE ENDOPEPTIDASE CWLK"/>
    <property type="match status" value="1"/>
</dbReference>
<keyword evidence="3" id="KW-0121">Carboxypeptidase</keyword>
<keyword evidence="3" id="KW-0645">Protease</keyword>
<dbReference type="Proteomes" id="UP000239002">
    <property type="component" value="Unassembled WGS sequence"/>
</dbReference>
<sequence>MIRLLCCILLLATATTSQIDQKKLTGQSPNPKNLLEKETLAAFNLMKAAAAKDGINLTVVSGYRSFTRQTQIWNRKYKKYAAQGMEPDAIFDKIVEYSTVPGTSRHHWGTDMDLIDANATYSGSVLVPSKFHGTGPFCKLKDWMEKHSSEYDFELVYTMNDNRTGFKYEPWHYSYVPLSRKRYNDYLTTIDLVSFLRSENIMGMDKISEERINRYLEEHIKGVNPKLKD</sequence>
<dbReference type="EMBL" id="PTJE01000001">
    <property type="protein sequence ID" value="PPK97087.1"/>
    <property type="molecule type" value="Genomic_DNA"/>
</dbReference>
<dbReference type="PANTHER" id="PTHR34385">
    <property type="entry name" value="D-ALANYL-D-ALANINE CARBOXYPEPTIDASE"/>
    <property type="match status" value="1"/>
</dbReference>
<protein>
    <submittedName>
        <fullName evidence="3">D-alanyl-D-alanine carboxypeptidase-like protein</fullName>
    </submittedName>
</protein>